<dbReference type="Proteomes" id="UP001221142">
    <property type="component" value="Unassembled WGS sequence"/>
</dbReference>
<dbReference type="Gene3D" id="6.10.140.2220">
    <property type="match status" value="1"/>
</dbReference>
<evidence type="ECO:0000256" key="1">
    <source>
        <dbReference type="ARBA" id="ARBA00022723"/>
    </source>
</evidence>
<evidence type="ECO:0000259" key="5">
    <source>
        <dbReference type="PROSITE" id="PS50865"/>
    </source>
</evidence>
<dbReference type="AlphaFoldDB" id="A0AAD7FW77"/>
<evidence type="ECO:0000256" key="4">
    <source>
        <dbReference type="PROSITE-ProRule" id="PRU00134"/>
    </source>
</evidence>
<protein>
    <recommendedName>
        <fullName evidence="5">MYND-type domain-containing protein</fullName>
    </recommendedName>
</protein>
<sequence length="485" mass="54199">MDVDATDLLILQELEAAIAQSDDPDAQIRSINELKKLAKTPPLSPFTFKILSVLKKFLATSRIPRSESKIDDVVVLAASCALWSYTWLKLEYQTNVELDDACVDILPDALRWIDFLHARYFGDDWQGRRFGENIWGAALTFLDMSVGHYRMFSMAGENITRQIVHFWVQEARLDNRLYVKHLPSRILQKLIVCHGEEREDLIVSAMESVGASVAARTAVSQLSTITGTDSDKHLMETRNETLLIRILACNGTLVHHLLAMGAIRVLVKTLAYATRESYTDDPSTRGIMIWIVQNICEALQVAIGQTTGVAFARQVLSFGILAPLLRADKWHKHLTPKHFPGAPYIHVGLLIQILATYTIYPSVLHSAVVAIEEVPVKLQNRLDKAGPMTSAWKTFKNVVESRSKIPGAPPRPFDISRCSNLSCSARGTRNTESKRCAGCGDALYCGPACQKVDWQNHRNTCRELQALTFGASQAILRYYLHNVGL</sequence>
<dbReference type="EMBL" id="JARKIF010000004">
    <property type="protein sequence ID" value="KAJ7642185.1"/>
    <property type="molecule type" value="Genomic_DNA"/>
</dbReference>
<keyword evidence="3" id="KW-0862">Zinc</keyword>
<gene>
    <name evidence="6" type="ORF">FB45DRAFT_366128</name>
</gene>
<organism evidence="6 7">
    <name type="scientific">Roridomyces roridus</name>
    <dbReference type="NCBI Taxonomy" id="1738132"/>
    <lineage>
        <taxon>Eukaryota</taxon>
        <taxon>Fungi</taxon>
        <taxon>Dikarya</taxon>
        <taxon>Basidiomycota</taxon>
        <taxon>Agaricomycotina</taxon>
        <taxon>Agaricomycetes</taxon>
        <taxon>Agaricomycetidae</taxon>
        <taxon>Agaricales</taxon>
        <taxon>Marasmiineae</taxon>
        <taxon>Mycenaceae</taxon>
        <taxon>Roridomyces</taxon>
    </lineage>
</organism>
<name>A0AAD7FW77_9AGAR</name>
<evidence type="ECO:0000313" key="7">
    <source>
        <dbReference type="Proteomes" id="UP001221142"/>
    </source>
</evidence>
<accession>A0AAD7FW77</accession>
<keyword evidence="7" id="KW-1185">Reference proteome</keyword>
<dbReference type="GO" id="GO:0008270">
    <property type="term" value="F:zinc ion binding"/>
    <property type="evidence" value="ECO:0007669"/>
    <property type="project" value="UniProtKB-KW"/>
</dbReference>
<dbReference type="InterPro" id="IPR002893">
    <property type="entry name" value="Znf_MYND"/>
</dbReference>
<comment type="caution">
    <text evidence="6">The sequence shown here is derived from an EMBL/GenBank/DDBJ whole genome shotgun (WGS) entry which is preliminary data.</text>
</comment>
<feature type="domain" description="MYND-type" evidence="5">
    <location>
        <begin position="423"/>
        <end position="461"/>
    </location>
</feature>
<evidence type="ECO:0000313" key="6">
    <source>
        <dbReference type="EMBL" id="KAJ7642185.1"/>
    </source>
</evidence>
<evidence type="ECO:0000256" key="3">
    <source>
        <dbReference type="ARBA" id="ARBA00022833"/>
    </source>
</evidence>
<keyword evidence="2 4" id="KW-0863">Zinc-finger</keyword>
<dbReference type="PROSITE" id="PS50865">
    <property type="entry name" value="ZF_MYND_2"/>
    <property type="match status" value="1"/>
</dbReference>
<dbReference type="Pfam" id="PF01753">
    <property type="entry name" value="zf-MYND"/>
    <property type="match status" value="1"/>
</dbReference>
<evidence type="ECO:0000256" key="2">
    <source>
        <dbReference type="ARBA" id="ARBA00022771"/>
    </source>
</evidence>
<proteinExistence type="predicted"/>
<keyword evidence="1" id="KW-0479">Metal-binding</keyword>
<dbReference type="SUPFAM" id="SSF144232">
    <property type="entry name" value="HIT/MYND zinc finger-like"/>
    <property type="match status" value="1"/>
</dbReference>
<reference evidence="6" key="1">
    <citation type="submission" date="2023-03" db="EMBL/GenBank/DDBJ databases">
        <title>Massive genome expansion in bonnet fungi (Mycena s.s.) driven by repeated elements and novel gene families across ecological guilds.</title>
        <authorList>
            <consortium name="Lawrence Berkeley National Laboratory"/>
            <person name="Harder C.B."/>
            <person name="Miyauchi S."/>
            <person name="Viragh M."/>
            <person name="Kuo A."/>
            <person name="Thoen E."/>
            <person name="Andreopoulos B."/>
            <person name="Lu D."/>
            <person name="Skrede I."/>
            <person name="Drula E."/>
            <person name="Henrissat B."/>
            <person name="Morin E."/>
            <person name="Kohler A."/>
            <person name="Barry K."/>
            <person name="LaButti K."/>
            <person name="Morin E."/>
            <person name="Salamov A."/>
            <person name="Lipzen A."/>
            <person name="Mereny Z."/>
            <person name="Hegedus B."/>
            <person name="Baldrian P."/>
            <person name="Stursova M."/>
            <person name="Weitz H."/>
            <person name="Taylor A."/>
            <person name="Grigoriev I.V."/>
            <person name="Nagy L.G."/>
            <person name="Martin F."/>
            <person name="Kauserud H."/>
        </authorList>
    </citation>
    <scope>NUCLEOTIDE SEQUENCE</scope>
    <source>
        <strain evidence="6">9284</strain>
    </source>
</reference>